<keyword evidence="2 4" id="KW-0349">Heme</keyword>
<evidence type="ECO:0000256" key="2">
    <source>
        <dbReference type="ARBA" id="ARBA00022617"/>
    </source>
</evidence>
<dbReference type="SUPFAM" id="SSF48264">
    <property type="entry name" value="Cytochrome P450"/>
    <property type="match status" value="1"/>
</dbReference>
<dbReference type="RefSeq" id="WP_347323298.1">
    <property type="nucleotide sequence ID" value="NZ_JBCGUH010000001.1"/>
</dbReference>
<keyword evidence="4" id="KW-0479">Metal-binding</keyword>
<accession>A0ABW4RKL5</accession>
<evidence type="ECO:0000313" key="5">
    <source>
        <dbReference type="EMBL" id="MFD1886365.1"/>
    </source>
</evidence>
<keyword evidence="3 4" id="KW-0503">Monooxygenase</keyword>
<dbReference type="PROSITE" id="PS00086">
    <property type="entry name" value="CYTOCHROME_P450"/>
    <property type="match status" value="1"/>
</dbReference>
<evidence type="ECO:0000256" key="3">
    <source>
        <dbReference type="ARBA" id="ARBA00023033"/>
    </source>
</evidence>
<dbReference type="PRINTS" id="PR00359">
    <property type="entry name" value="BP450"/>
</dbReference>
<dbReference type="PANTHER" id="PTHR46696">
    <property type="entry name" value="P450, PUTATIVE (EUROFUNG)-RELATED"/>
    <property type="match status" value="1"/>
</dbReference>
<evidence type="ECO:0000256" key="4">
    <source>
        <dbReference type="RuleBase" id="RU000461"/>
    </source>
</evidence>
<evidence type="ECO:0000256" key="1">
    <source>
        <dbReference type="ARBA" id="ARBA00010617"/>
    </source>
</evidence>
<keyword evidence="6" id="KW-1185">Reference proteome</keyword>
<comment type="similarity">
    <text evidence="1 4">Belongs to the cytochrome P450 family.</text>
</comment>
<sequence length="401" mass="45488">MQSNSEASAMLSPNMIVPHGVKEAGSAFAWYEQMRREAPVHYDEQRKSWDVFLYEDVHRVMSDYKSFSSQTRRDQDGQQSNMLLMMDPPKHKKYRSIVNKAFTPKAVAAMEPRIAEITHELLDRIQPGASMDIIRDLSFPLPVIVIAELLGVREQDRELFKGWSDTLVEGFSGKDESPQQLAQRKQQASRDLYQYFMGVIEQRKAQPQHDLVSALLAAEVEGEKLDIPHLLSFCLLLLVAGNETTTNLIGNAVICLTEQPGRWRQLADNRELLDTAIEEALRFRSPVQGMVRKAVDDIELGGQMIRRDQLVTAWMGSANRDEHKFEGADEYRIDRHPNPHMAFGMGVHFCLGAPLARLEARTALNVLLDRFPDLAATEGQQLELLPSPMVYGVKRLPVQPR</sequence>
<comment type="caution">
    <text evidence="5">The sequence shown here is derived from an EMBL/GenBank/DDBJ whole genome shotgun (WGS) entry which is preliminary data.</text>
</comment>
<dbReference type="InterPro" id="IPR017972">
    <property type="entry name" value="Cyt_P450_CS"/>
</dbReference>
<keyword evidence="4" id="KW-0560">Oxidoreductase</keyword>
<keyword evidence="4" id="KW-0408">Iron</keyword>
<dbReference type="Gene3D" id="1.10.630.10">
    <property type="entry name" value="Cytochrome P450"/>
    <property type="match status" value="1"/>
</dbReference>
<dbReference type="PANTHER" id="PTHR46696:SF1">
    <property type="entry name" value="CYTOCHROME P450 YJIB-RELATED"/>
    <property type="match status" value="1"/>
</dbReference>
<dbReference type="InterPro" id="IPR036396">
    <property type="entry name" value="Cyt_P450_sf"/>
</dbReference>
<name>A0ABW4RKL5_9BACL</name>
<reference evidence="6" key="1">
    <citation type="journal article" date="2019" name="Int. J. Syst. Evol. Microbiol.">
        <title>The Global Catalogue of Microorganisms (GCM) 10K type strain sequencing project: providing services to taxonomists for standard genome sequencing and annotation.</title>
        <authorList>
            <consortium name="The Broad Institute Genomics Platform"/>
            <consortium name="The Broad Institute Genome Sequencing Center for Infectious Disease"/>
            <person name="Wu L."/>
            <person name="Ma J."/>
        </authorList>
    </citation>
    <scope>NUCLEOTIDE SEQUENCE [LARGE SCALE GENOMIC DNA]</scope>
    <source>
        <strain evidence="6">CCUG 54950</strain>
    </source>
</reference>
<proteinExistence type="inferred from homology"/>
<dbReference type="EMBL" id="JBHUEH010000014">
    <property type="protein sequence ID" value="MFD1886365.1"/>
    <property type="molecule type" value="Genomic_DNA"/>
</dbReference>
<protein>
    <submittedName>
        <fullName evidence="5">Cytochrome P450</fullName>
    </submittedName>
</protein>
<evidence type="ECO:0000313" key="6">
    <source>
        <dbReference type="Proteomes" id="UP001597233"/>
    </source>
</evidence>
<gene>
    <name evidence="5" type="ORF">ACFSC9_12615</name>
</gene>
<organism evidence="5 6">
    <name type="scientific">Paenibacillus wenxiniae</name>
    <dbReference type="NCBI Taxonomy" id="1636843"/>
    <lineage>
        <taxon>Bacteria</taxon>
        <taxon>Bacillati</taxon>
        <taxon>Bacillota</taxon>
        <taxon>Bacilli</taxon>
        <taxon>Bacillales</taxon>
        <taxon>Paenibacillaceae</taxon>
        <taxon>Paenibacillus</taxon>
    </lineage>
</organism>
<dbReference type="PRINTS" id="PR00385">
    <property type="entry name" value="P450"/>
</dbReference>
<dbReference type="Pfam" id="PF00067">
    <property type="entry name" value="p450"/>
    <property type="match status" value="1"/>
</dbReference>
<dbReference type="InterPro" id="IPR001128">
    <property type="entry name" value="Cyt_P450"/>
</dbReference>
<dbReference type="Proteomes" id="UP001597233">
    <property type="component" value="Unassembled WGS sequence"/>
</dbReference>
<dbReference type="CDD" id="cd11032">
    <property type="entry name" value="P450_EryK-like"/>
    <property type="match status" value="1"/>
</dbReference>
<dbReference type="InterPro" id="IPR002397">
    <property type="entry name" value="Cyt_P450_B"/>
</dbReference>